<protein>
    <submittedName>
        <fullName evidence="2">Uncharacterized protein</fullName>
    </submittedName>
</protein>
<evidence type="ECO:0000313" key="2">
    <source>
        <dbReference type="EMBL" id="KAJ7403497.1"/>
    </source>
</evidence>
<feature type="region of interest" description="Disordered" evidence="1">
    <location>
        <begin position="30"/>
        <end position="61"/>
    </location>
</feature>
<comment type="caution">
    <text evidence="2">The sequence shown here is derived from an EMBL/GenBank/DDBJ whole genome shotgun (WGS) entry which is preliminary data.</text>
</comment>
<feature type="compositionally biased region" description="Basic and acidic residues" evidence="1">
    <location>
        <begin position="52"/>
        <end position="61"/>
    </location>
</feature>
<reference evidence="2" key="1">
    <citation type="submission" date="2019-10" db="EMBL/GenBank/DDBJ databases">
        <authorList>
            <person name="Soares A.E.R."/>
            <person name="Aleixo A."/>
            <person name="Schneider P."/>
            <person name="Miyaki C.Y."/>
            <person name="Schneider M.P."/>
            <person name="Mello C."/>
            <person name="Vasconcelos A.T.R."/>
        </authorList>
    </citation>
    <scope>NUCLEOTIDE SEQUENCE</scope>
    <source>
        <tissue evidence="2">Muscle</tissue>
    </source>
</reference>
<evidence type="ECO:0000256" key="1">
    <source>
        <dbReference type="SAM" id="MobiDB-lite"/>
    </source>
</evidence>
<organism evidence="2 3">
    <name type="scientific">Willisornis vidua</name>
    <name type="common">Xingu scale-backed antbird</name>
    <dbReference type="NCBI Taxonomy" id="1566151"/>
    <lineage>
        <taxon>Eukaryota</taxon>
        <taxon>Metazoa</taxon>
        <taxon>Chordata</taxon>
        <taxon>Craniata</taxon>
        <taxon>Vertebrata</taxon>
        <taxon>Euteleostomi</taxon>
        <taxon>Archelosauria</taxon>
        <taxon>Archosauria</taxon>
        <taxon>Dinosauria</taxon>
        <taxon>Saurischia</taxon>
        <taxon>Theropoda</taxon>
        <taxon>Coelurosauria</taxon>
        <taxon>Aves</taxon>
        <taxon>Neognathae</taxon>
        <taxon>Neoaves</taxon>
        <taxon>Telluraves</taxon>
        <taxon>Australaves</taxon>
        <taxon>Passeriformes</taxon>
        <taxon>Thamnophilidae</taxon>
        <taxon>Willisornis</taxon>
    </lineage>
</organism>
<dbReference type="EMBL" id="WHWB01034834">
    <property type="protein sequence ID" value="KAJ7403497.1"/>
    <property type="molecule type" value="Genomic_DNA"/>
</dbReference>
<name>A0ABQ9CKR2_9PASS</name>
<accession>A0ABQ9CKR2</accession>
<dbReference type="Proteomes" id="UP001145742">
    <property type="component" value="Unassembled WGS sequence"/>
</dbReference>
<gene>
    <name evidence="2" type="ORF">WISP_150793</name>
</gene>
<feature type="region of interest" description="Disordered" evidence="1">
    <location>
        <begin position="84"/>
        <end position="109"/>
    </location>
</feature>
<sequence length="169" mass="18325">MRSTARSAGSSTEPPWIFRLDRSCLGRFQGSVSPGAGDTVPDLWLKSSSSEKSAEDDMEHRSWAKGVEEVGNCYHAMDELQGRERKAAKRKLGAGSKGGGHRTQKNSGKMNSLGKAVYEEFGRHVTRLALLAAGALLTHVQLAINQDPQVLLHGTASQQHVSKNAESER</sequence>
<evidence type="ECO:0000313" key="3">
    <source>
        <dbReference type="Proteomes" id="UP001145742"/>
    </source>
</evidence>
<keyword evidence="3" id="KW-1185">Reference proteome</keyword>
<proteinExistence type="predicted"/>